<organism evidence="5 6">
    <name type="scientific">Marasmius crinis-equi</name>
    <dbReference type="NCBI Taxonomy" id="585013"/>
    <lineage>
        <taxon>Eukaryota</taxon>
        <taxon>Fungi</taxon>
        <taxon>Dikarya</taxon>
        <taxon>Basidiomycota</taxon>
        <taxon>Agaricomycotina</taxon>
        <taxon>Agaricomycetes</taxon>
        <taxon>Agaricomycetidae</taxon>
        <taxon>Agaricales</taxon>
        <taxon>Marasmiineae</taxon>
        <taxon>Marasmiaceae</taxon>
        <taxon>Marasmius</taxon>
    </lineage>
</organism>
<comment type="caution">
    <text evidence="5">The sequence shown here is derived from an EMBL/GenBank/DDBJ whole genome shotgun (WGS) entry which is preliminary data.</text>
</comment>
<reference evidence="5 6" key="1">
    <citation type="submission" date="2024-02" db="EMBL/GenBank/DDBJ databases">
        <title>A draft genome for the cacao thread blight pathogen Marasmius crinis-equi.</title>
        <authorList>
            <person name="Cohen S.P."/>
            <person name="Baruah I.K."/>
            <person name="Amoako-Attah I."/>
            <person name="Bukari Y."/>
            <person name="Meinhardt L.W."/>
            <person name="Bailey B.A."/>
        </authorList>
    </citation>
    <scope>NUCLEOTIDE SEQUENCE [LARGE SCALE GENOMIC DNA]</scope>
    <source>
        <strain evidence="5 6">GH-76</strain>
    </source>
</reference>
<evidence type="ECO:0000256" key="3">
    <source>
        <dbReference type="ARBA" id="ARBA00023002"/>
    </source>
</evidence>
<dbReference type="Pfam" id="PF00106">
    <property type="entry name" value="adh_short"/>
    <property type="match status" value="1"/>
</dbReference>
<evidence type="ECO:0000256" key="1">
    <source>
        <dbReference type="ARBA" id="ARBA00006484"/>
    </source>
</evidence>
<evidence type="ECO:0000313" key="5">
    <source>
        <dbReference type="EMBL" id="KAL0576263.1"/>
    </source>
</evidence>
<dbReference type="CDD" id="cd05374">
    <property type="entry name" value="17beta-HSD-like_SDR_c"/>
    <property type="match status" value="1"/>
</dbReference>
<dbReference type="PANTHER" id="PTHR43976">
    <property type="entry name" value="SHORT CHAIN DEHYDROGENASE"/>
    <property type="match status" value="1"/>
</dbReference>
<dbReference type="PRINTS" id="PR00080">
    <property type="entry name" value="SDRFAMILY"/>
</dbReference>
<dbReference type="PRINTS" id="PR00081">
    <property type="entry name" value="GDHRDH"/>
</dbReference>
<accession>A0ABR3FM81</accession>
<proteinExistence type="inferred from homology"/>
<keyword evidence="2" id="KW-0521">NADP</keyword>
<dbReference type="PROSITE" id="PS00061">
    <property type="entry name" value="ADH_SHORT"/>
    <property type="match status" value="1"/>
</dbReference>
<keyword evidence="3" id="KW-0560">Oxidoreductase</keyword>
<dbReference type="InterPro" id="IPR036291">
    <property type="entry name" value="NAD(P)-bd_dom_sf"/>
</dbReference>
<dbReference type="Gene3D" id="3.40.50.720">
    <property type="entry name" value="NAD(P)-binding Rossmann-like Domain"/>
    <property type="match status" value="1"/>
</dbReference>
<comment type="similarity">
    <text evidence="1 4">Belongs to the short-chain dehydrogenases/reductases (SDR) family.</text>
</comment>
<dbReference type="InterPro" id="IPR051911">
    <property type="entry name" value="SDR_oxidoreductase"/>
</dbReference>
<evidence type="ECO:0000256" key="2">
    <source>
        <dbReference type="ARBA" id="ARBA00022857"/>
    </source>
</evidence>
<dbReference type="SUPFAM" id="SSF51735">
    <property type="entry name" value="NAD(P)-binding Rossmann-fold domains"/>
    <property type="match status" value="1"/>
</dbReference>
<sequence length="265" mass="28896">MSPMRVIATARRLDSIQDLRDKGAETLALDVTSPSPKIKEFAEKAIGVYGQIDILINNAGYLLGGAIEENTEEEIRAQFDTNFFGIINLTCALLPHLRHRKTGAIVNVSSQGAYLSISGAGIYCASKAAVDSISEVWARELAPFNIRCMTVNLGSFRTAVAGSNTKVPAKGEIEGYEDAHSFVHNFQGGSGQELGDPDKAADKIIDLLNLTDKPLPAKLPIGEDAFGNAERVLDRQSKVLKEYRQYGMGTNIDGLETEEKWFFLK</sequence>
<gene>
    <name evidence="5" type="ORF">V5O48_005707</name>
</gene>
<dbReference type="EMBL" id="JBAHYK010000234">
    <property type="protein sequence ID" value="KAL0576263.1"/>
    <property type="molecule type" value="Genomic_DNA"/>
</dbReference>
<dbReference type="Proteomes" id="UP001465976">
    <property type="component" value="Unassembled WGS sequence"/>
</dbReference>
<dbReference type="InterPro" id="IPR020904">
    <property type="entry name" value="Sc_DH/Rdtase_CS"/>
</dbReference>
<dbReference type="InterPro" id="IPR002347">
    <property type="entry name" value="SDR_fam"/>
</dbReference>
<name>A0ABR3FM81_9AGAR</name>
<keyword evidence="6" id="KW-1185">Reference proteome</keyword>
<dbReference type="PANTHER" id="PTHR43976:SF16">
    <property type="entry name" value="SHORT-CHAIN DEHYDROGENASE_REDUCTASE FAMILY PROTEIN"/>
    <property type="match status" value="1"/>
</dbReference>
<evidence type="ECO:0000256" key="4">
    <source>
        <dbReference type="RuleBase" id="RU000363"/>
    </source>
</evidence>
<evidence type="ECO:0000313" key="6">
    <source>
        <dbReference type="Proteomes" id="UP001465976"/>
    </source>
</evidence>
<protein>
    <submittedName>
        <fullName evidence="5">Uncharacterized protein</fullName>
    </submittedName>
</protein>